<reference evidence="1 2" key="2">
    <citation type="submission" date="2019-08" db="EMBL/GenBank/DDBJ databases">
        <authorList>
            <person name="Henke P."/>
        </authorList>
    </citation>
    <scope>NUCLEOTIDE SEQUENCE [LARGE SCALE GENOMIC DNA]</scope>
    <source>
        <strain evidence="1">Phe10_nw2017</strain>
    </source>
</reference>
<protein>
    <recommendedName>
        <fullName evidence="3">Fe-S cluster assembly protein SufD</fullName>
    </recommendedName>
</protein>
<evidence type="ECO:0000313" key="1">
    <source>
        <dbReference type="EMBL" id="TWW08868.1"/>
    </source>
</evidence>
<dbReference type="EMBL" id="SRHE01000473">
    <property type="protein sequence ID" value="TWW08868.1"/>
    <property type="molecule type" value="Genomic_DNA"/>
</dbReference>
<keyword evidence="2" id="KW-1185">Reference proteome</keyword>
<name>A0A5C6M2K3_9PLAN</name>
<evidence type="ECO:0008006" key="3">
    <source>
        <dbReference type="Google" id="ProtNLM"/>
    </source>
</evidence>
<sequence length="135" mass="14938">MTLVVADHSRAGYSAAVFESFLAARREPQWMTDARRQSFSVYQQLLLQELDAEEFRRLDLRTFNASRFRPATSAPDAGGIATLLSGRTEFGGAITHVDGHVTSSRVSPEIAAQGVLFGGLQELLESHRELLEPYL</sequence>
<dbReference type="SUPFAM" id="SSF101960">
    <property type="entry name" value="Stabilizer of iron transporter SufD"/>
    <property type="match status" value="1"/>
</dbReference>
<dbReference type="Proteomes" id="UP000321083">
    <property type="component" value="Unassembled WGS sequence"/>
</dbReference>
<proteinExistence type="predicted"/>
<reference evidence="1 2" key="1">
    <citation type="submission" date="2019-08" db="EMBL/GenBank/DDBJ databases">
        <title>100 year-old enigma solved: identification of Planctomyces bekefii, the type genus and species of the phylum Planctomycetes.</title>
        <authorList>
            <person name="Svetlana D.N."/>
            <person name="Overmann J."/>
        </authorList>
    </citation>
    <scope>NUCLEOTIDE SEQUENCE [LARGE SCALE GENOMIC DNA]</scope>
    <source>
        <strain evidence="1">Phe10_nw2017</strain>
    </source>
</reference>
<evidence type="ECO:0000313" key="2">
    <source>
        <dbReference type="Proteomes" id="UP000321083"/>
    </source>
</evidence>
<comment type="caution">
    <text evidence="1">The sequence shown here is derived from an EMBL/GenBank/DDBJ whole genome shotgun (WGS) entry which is preliminary data.</text>
</comment>
<gene>
    <name evidence="1" type="ORF">E3A20_20020</name>
</gene>
<dbReference type="AlphaFoldDB" id="A0A5C6M2K3"/>
<organism evidence="1 2">
    <name type="scientific">Planctomyces bekefii</name>
    <dbReference type="NCBI Taxonomy" id="1653850"/>
    <lineage>
        <taxon>Bacteria</taxon>
        <taxon>Pseudomonadati</taxon>
        <taxon>Planctomycetota</taxon>
        <taxon>Planctomycetia</taxon>
        <taxon>Planctomycetales</taxon>
        <taxon>Planctomycetaceae</taxon>
        <taxon>Planctomyces</taxon>
    </lineage>
</organism>
<accession>A0A5C6M2K3</accession>
<dbReference type="InterPro" id="IPR037284">
    <property type="entry name" value="SUF_FeS_clus_asmbl_SufBD_sf"/>
</dbReference>